<protein>
    <submittedName>
        <fullName evidence="1">Uncharacterized protein</fullName>
    </submittedName>
</protein>
<sequence>MREIDPFSYFFDHASAIEGFGGNRRSPDPQYCFHTHYVEVRPGQASYQLKLSGARSSQGELTVRVHAYKPSTGGNATLVAGSRLYLGAEEPTDLSVTVKFVALRDVNYAFYGYFTDNSDISAEKVEIFLDEPEDGASIYVEPPRSIMALELAASETRPANALIHYGAPTLAIPVSQDCTFAQLSELGIVIQDVDQALAAWRKSVTFTAMQAYEVLVPGLDGLLLGPVGKDVESSMLEAGMIYEHGKSLPLPEPSSELFYDFILWPDHHDPAGTPETRFAAVTAWLGRLKIGGVAILGLRYRADESIVSSTLAMETGLLSRNEIGQWALRLIGAGYSVAPLSFVPPADRVIGSDGLASFVLIVQRA</sequence>
<evidence type="ECO:0000313" key="2">
    <source>
        <dbReference type="Proteomes" id="UP001218231"/>
    </source>
</evidence>
<dbReference type="Proteomes" id="UP001218231">
    <property type="component" value="Chromosome"/>
</dbReference>
<evidence type="ECO:0000313" key="1">
    <source>
        <dbReference type="EMBL" id="WCT77375.1"/>
    </source>
</evidence>
<name>A0ABY7TVV0_9SPHN</name>
<dbReference type="EMBL" id="CP117417">
    <property type="protein sequence ID" value="WCT77375.1"/>
    <property type="molecule type" value="Genomic_DNA"/>
</dbReference>
<accession>A0ABY7TVV0</accession>
<reference evidence="1 2" key="1">
    <citation type="submission" date="2023-02" db="EMBL/GenBank/DDBJ databases">
        <title>Genome sequence of Novosphingobium humi KACC 19094.</title>
        <authorList>
            <person name="Kim S."/>
            <person name="Heo J."/>
            <person name="Kwon S.-W."/>
        </authorList>
    </citation>
    <scope>NUCLEOTIDE SEQUENCE [LARGE SCALE GENOMIC DNA]</scope>
    <source>
        <strain evidence="1 2">KACC 19094</strain>
    </source>
</reference>
<dbReference type="RefSeq" id="WP_273617752.1">
    <property type="nucleotide sequence ID" value="NZ_CP103868.1"/>
</dbReference>
<proteinExistence type="predicted"/>
<gene>
    <name evidence="1" type="ORF">PQ457_15895</name>
</gene>
<organism evidence="1 2">
    <name type="scientific">Novosphingobium humi</name>
    <dbReference type="NCBI Taxonomy" id="2282397"/>
    <lineage>
        <taxon>Bacteria</taxon>
        <taxon>Pseudomonadati</taxon>
        <taxon>Pseudomonadota</taxon>
        <taxon>Alphaproteobacteria</taxon>
        <taxon>Sphingomonadales</taxon>
        <taxon>Sphingomonadaceae</taxon>
        <taxon>Novosphingobium</taxon>
    </lineage>
</organism>
<keyword evidence="2" id="KW-1185">Reference proteome</keyword>